<dbReference type="STRING" id="914234.M2RB38"/>
<keyword evidence="4" id="KW-0732">Signal</keyword>
<evidence type="ECO:0000256" key="1">
    <source>
        <dbReference type="ARBA" id="ARBA00001974"/>
    </source>
</evidence>
<feature type="active site" description="Proton donor" evidence="7">
    <location>
        <position position="535"/>
    </location>
</feature>
<comment type="similarity">
    <text evidence="2 9">Belongs to the GMC oxidoreductase family.</text>
</comment>
<dbReference type="InterPro" id="IPR012132">
    <property type="entry name" value="GMC_OxRdtase"/>
</dbReference>
<evidence type="ECO:0000313" key="12">
    <source>
        <dbReference type="EMBL" id="EMD41655.1"/>
    </source>
</evidence>
<reference evidence="12 13" key="1">
    <citation type="journal article" date="2012" name="Proc. Natl. Acad. Sci. U.S.A.">
        <title>Comparative genomics of Ceriporiopsis subvermispora and Phanerochaete chrysosporium provide insight into selective ligninolysis.</title>
        <authorList>
            <person name="Fernandez-Fueyo E."/>
            <person name="Ruiz-Duenas F.J."/>
            <person name="Ferreira P."/>
            <person name="Floudas D."/>
            <person name="Hibbett D.S."/>
            <person name="Canessa P."/>
            <person name="Larrondo L.F."/>
            <person name="James T.Y."/>
            <person name="Seelenfreund D."/>
            <person name="Lobos S."/>
            <person name="Polanco R."/>
            <person name="Tello M."/>
            <person name="Honda Y."/>
            <person name="Watanabe T."/>
            <person name="Watanabe T."/>
            <person name="Ryu J.S."/>
            <person name="Kubicek C.P."/>
            <person name="Schmoll M."/>
            <person name="Gaskell J."/>
            <person name="Hammel K.E."/>
            <person name="St John F.J."/>
            <person name="Vanden Wymelenberg A."/>
            <person name="Sabat G."/>
            <person name="Splinter BonDurant S."/>
            <person name="Syed K."/>
            <person name="Yadav J.S."/>
            <person name="Doddapaneni H."/>
            <person name="Subramanian V."/>
            <person name="Lavin J.L."/>
            <person name="Oguiza J.A."/>
            <person name="Perez G."/>
            <person name="Pisabarro A.G."/>
            <person name="Ramirez L."/>
            <person name="Santoyo F."/>
            <person name="Master E."/>
            <person name="Coutinho P.M."/>
            <person name="Henrissat B."/>
            <person name="Lombard V."/>
            <person name="Magnuson J.K."/>
            <person name="Kuees U."/>
            <person name="Hori C."/>
            <person name="Igarashi K."/>
            <person name="Samejima M."/>
            <person name="Held B.W."/>
            <person name="Barry K.W."/>
            <person name="LaButti K.M."/>
            <person name="Lapidus A."/>
            <person name="Lindquist E.A."/>
            <person name="Lucas S.M."/>
            <person name="Riley R."/>
            <person name="Salamov A.A."/>
            <person name="Hoffmeister D."/>
            <person name="Schwenk D."/>
            <person name="Hadar Y."/>
            <person name="Yarden O."/>
            <person name="de Vries R.P."/>
            <person name="Wiebenga A."/>
            <person name="Stenlid J."/>
            <person name="Eastwood D."/>
            <person name="Grigoriev I.V."/>
            <person name="Berka R.M."/>
            <person name="Blanchette R.A."/>
            <person name="Kersten P."/>
            <person name="Martinez A.T."/>
            <person name="Vicuna R."/>
            <person name="Cullen D."/>
        </authorList>
    </citation>
    <scope>NUCLEOTIDE SEQUENCE [LARGE SCALE GENOMIC DNA]</scope>
    <source>
        <strain evidence="12 13">B</strain>
    </source>
</reference>
<comment type="cofactor">
    <cofactor evidence="1 8">
        <name>FAD</name>
        <dbReference type="ChEBI" id="CHEBI:57692"/>
    </cofactor>
</comment>
<dbReference type="GO" id="GO:0016614">
    <property type="term" value="F:oxidoreductase activity, acting on CH-OH group of donors"/>
    <property type="evidence" value="ECO:0007669"/>
    <property type="project" value="InterPro"/>
</dbReference>
<dbReference type="PANTHER" id="PTHR11552">
    <property type="entry name" value="GLUCOSE-METHANOL-CHOLINE GMC OXIDOREDUCTASE"/>
    <property type="match status" value="1"/>
</dbReference>
<keyword evidence="5 8" id="KW-0274">FAD</keyword>
<dbReference type="PANTHER" id="PTHR11552:SF201">
    <property type="entry name" value="GLUCOSE-METHANOL-CHOLINE OXIDOREDUCTASE N-TERMINAL DOMAIN-CONTAINING PROTEIN"/>
    <property type="match status" value="1"/>
</dbReference>
<accession>M2RB38</accession>
<keyword evidence="3 9" id="KW-0285">Flavoprotein</keyword>
<keyword evidence="13" id="KW-1185">Reference proteome</keyword>
<feature type="binding site" evidence="8">
    <location>
        <position position="242"/>
    </location>
    <ligand>
        <name>FAD</name>
        <dbReference type="ChEBI" id="CHEBI:57692"/>
    </ligand>
</feature>
<dbReference type="PIRSF" id="PIRSF000137">
    <property type="entry name" value="Alcohol_oxidase"/>
    <property type="match status" value="1"/>
</dbReference>
<evidence type="ECO:0000256" key="8">
    <source>
        <dbReference type="PIRSR" id="PIRSR000137-2"/>
    </source>
</evidence>
<evidence type="ECO:0000259" key="11">
    <source>
        <dbReference type="PROSITE" id="PS00624"/>
    </source>
</evidence>
<dbReference type="GO" id="GO:0050660">
    <property type="term" value="F:flavin adenine dinucleotide binding"/>
    <property type="evidence" value="ECO:0007669"/>
    <property type="project" value="InterPro"/>
</dbReference>
<dbReference type="EMBL" id="KB445791">
    <property type="protein sequence ID" value="EMD41655.1"/>
    <property type="molecule type" value="Genomic_DNA"/>
</dbReference>
<feature type="binding site" evidence="8">
    <location>
        <begin position="101"/>
        <end position="104"/>
    </location>
    <ligand>
        <name>FAD</name>
        <dbReference type="ChEBI" id="CHEBI:57692"/>
    </ligand>
</feature>
<evidence type="ECO:0000313" key="13">
    <source>
        <dbReference type="Proteomes" id="UP000016930"/>
    </source>
</evidence>
<evidence type="ECO:0000256" key="5">
    <source>
        <dbReference type="ARBA" id="ARBA00022827"/>
    </source>
</evidence>
<name>M2RB38_CERS8</name>
<keyword evidence="6" id="KW-0560">Oxidoreductase</keyword>
<evidence type="ECO:0000259" key="10">
    <source>
        <dbReference type="PROSITE" id="PS00623"/>
    </source>
</evidence>
<dbReference type="InterPro" id="IPR007867">
    <property type="entry name" value="GMC_OxRtase_C"/>
</dbReference>
<dbReference type="InterPro" id="IPR036188">
    <property type="entry name" value="FAD/NAD-bd_sf"/>
</dbReference>
<dbReference type="Pfam" id="PF05199">
    <property type="entry name" value="GMC_oxred_C"/>
    <property type="match status" value="1"/>
</dbReference>
<dbReference type="Proteomes" id="UP000016930">
    <property type="component" value="Unassembled WGS sequence"/>
</dbReference>
<feature type="binding site" evidence="8">
    <location>
        <position position="97"/>
    </location>
    <ligand>
        <name>FAD</name>
        <dbReference type="ChEBI" id="CHEBI:57692"/>
    </ligand>
</feature>
<dbReference type="PROSITE" id="PS00624">
    <property type="entry name" value="GMC_OXRED_2"/>
    <property type="match status" value="1"/>
</dbReference>
<feature type="binding site" evidence="8">
    <location>
        <begin position="579"/>
        <end position="580"/>
    </location>
    <ligand>
        <name>FAD</name>
        <dbReference type="ChEBI" id="CHEBI:57692"/>
    </ligand>
</feature>
<dbReference type="Gene3D" id="3.50.50.60">
    <property type="entry name" value="FAD/NAD(P)-binding domain"/>
    <property type="match status" value="1"/>
</dbReference>
<dbReference type="SUPFAM" id="SSF51905">
    <property type="entry name" value="FAD/NAD(P)-binding domain"/>
    <property type="match status" value="1"/>
</dbReference>
<dbReference type="Pfam" id="PF00732">
    <property type="entry name" value="GMC_oxred_N"/>
    <property type="match status" value="1"/>
</dbReference>
<dbReference type="InterPro" id="IPR000172">
    <property type="entry name" value="GMC_OxRdtase_N"/>
</dbReference>
<evidence type="ECO:0000256" key="9">
    <source>
        <dbReference type="RuleBase" id="RU003968"/>
    </source>
</evidence>
<organism evidence="12 13">
    <name type="scientific">Ceriporiopsis subvermispora (strain B)</name>
    <name type="common">White-rot fungus</name>
    <name type="synonym">Gelatoporia subvermispora</name>
    <dbReference type="NCBI Taxonomy" id="914234"/>
    <lineage>
        <taxon>Eukaryota</taxon>
        <taxon>Fungi</taxon>
        <taxon>Dikarya</taxon>
        <taxon>Basidiomycota</taxon>
        <taxon>Agaricomycotina</taxon>
        <taxon>Agaricomycetes</taxon>
        <taxon>Polyporales</taxon>
        <taxon>Gelatoporiaceae</taxon>
        <taxon>Gelatoporia</taxon>
    </lineage>
</organism>
<feature type="domain" description="Glucose-methanol-choline oxidoreductase N-terminal" evidence="10">
    <location>
        <begin position="91"/>
        <end position="114"/>
    </location>
</feature>
<feature type="active site" description="Proton acceptor" evidence="7">
    <location>
        <position position="578"/>
    </location>
</feature>
<dbReference type="HOGENOM" id="CLU_002865_6_0_1"/>
<evidence type="ECO:0000256" key="7">
    <source>
        <dbReference type="PIRSR" id="PIRSR000137-1"/>
    </source>
</evidence>
<feature type="domain" description="Glucose-methanol-choline oxidoreductase N-terminal" evidence="11">
    <location>
        <begin position="282"/>
        <end position="296"/>
    </location>
</feature>
<sequence length="600" mass="66410">MTATVEEVTEHSFDYIICGGGTAGLTLAARLSEDPDITVLVLEAGQANLNDPVILRPGSYGVHFANPNYAWPYQTSKQTGLLGLEPWWFRGKGLGGTSGINFMVWTKPPAEEINDWERLGNPGWNWGNYVTYLNRSEGFVPPSPEVQQRLHMKLGDWSLGKDGPVKVSFPGTINEVELTVMETLKNFGIHEAPLPLDGNPNGSFLVPNNYDPITHTRSYAATAHYLPNQNRRNLTVLVSAHVSRVITERASDGPHAATGVEFYYEDKPLIAHARKEVIVSAGALKSPHILELSGIGDKSLLHKIGIPVKIDLPGVGNNVQEHILGLMSWELRDDVDFQSLDILRDLGEAERQIELHADGKGVHTLGVVGLSFSPLRKITAKADAIISAAKARILEQADTYPPGRLEQFKIHLERLENDAPMCEIITFSGFMSGPNPPEPGKKYLSIFASLNQCWSRGTIHATSNDPQQEPEFDPHYFEEEIDKQLWFELIKFTRNLGKTAPLKDLIVKETNPGLDVVDDDDLWKWSQKELSTTWHTASSCSMLPRDKGGVVDHELKVHGTSNIRVVDLSVVPLHFEAHPQATVYAIAEQAADIIKGKFRG</sequence>
<evidence type="ECO:0000256" key="6">
    <source>
        <dbReference type="ARBA" id="ARBA00023002"/>
    </source>
</evidence>
<dbReference type="AlphaFoldDB" id="M2RB38"/>
<dbReference type="PROSITE" id="PS00623">
    <property type="entry name" value="GMC_OXRED_1"/>
    <property type="match status" value="1"/>
</dbReference>
<evidence type="ECO:0000256" key="3">
    <source>
        <dbReference type="ARBA" id="ARBA00022630"/>
    </source>
</evidence>
<gene>
    <name evidence="12" type="ORF">CERSUDRAFT_79287</name>
</gene>
<evidence type="ECO:0000256" key="2">
    <source>
        <dbReference type="ARBA" id="ARBA00010790"/>
    </source>
</evidence>
<protein>
    <recommendedName>
        <fullName evidence="10 11">Glucose-methanol-choline oxidoreductase N-terminal domain-containing protein</fullName>
    </recommendedName>
</protein>
<dbReference type="SUPFAM" id="SSF54373">
    <property type="entry name" value="FAD-linked reductases, C-terminal domain"/>
    <property type="match status" value="1"/>
</dbReference>
<proteinExistence type="inferred from homology"/>
<dbReference type="Gene3D" id="3.30.560.10">
    <property type="entry name" value="Glucose Oxidase, domain 3"/>
    <property type="match status" value="1"/>
</dbReference>
<feature type="binding site" evidence="8">
    <location>
        <begin position="534"/>
        <end position="535"/>
    </location>
    <ligand>
        <name>FAD</name>
        <dbReference type="ChEBI" id="CHEBI:57692"/>
    </ligand>
</feature>
<dbReference type="OrthoDB" id="269227at2759"/>
<evidence type="ECO:0000256" key="4">
    <source>
        <dbReference type="ARBA" id="ARBA00022729"/>
    </source>
</evidence>